<dbReference type="AlphaFoldDB" id="A0A9X2PJ43"/>
<sequence length="74" mass="8048">MHELLRTNDVVLLSAIGALLDSARIGHIVLDQHMSVMEGSIGLLPRRLLVEDEMVERARALLREAGFGAALASE</sequence>
<accession>A0A9X2PJ43</accession>
<dbReference type="Proteomes" id="UP001151088">
    <property type="component" value="Unassembled WGS sequence"/>
</dbReference>
<reference evidence="2" key="1">
    <citation type="submission" date="2022-08" db="EMBL/GenBank/DDBJ databases">
        <authorList>
            <person name="Li F."/>
        </authorList>
    </citation>
    <scope>NUCLEOTIDE SEQUENCE</scope>
    <source>
        <strain evidence="2">MQZ15Z-1</strain>
    </source>
</reference>
<dbReference type="SUPFAM" id="SSF54913">
    <property type="entry name" value="GlnB-like"/>
    <property type="match status" value="1"/>
</dbReference>
<name>A0A9X2PJ43_9HYPH</name>
<protein>
    <submittedName>
        <fullName evidence="2">DUF2007 domain-containing protein</fullName>
    </submittedName>
</protein>
<dbReference type="RefSeq" id="WP_258732080.1">
    <property type="nucleotide sequence ID" value="NZ_JANTHZ010000002.1"/>
</dbReference>
<dbReference type="InterPro" id="IPR018551">
    <property type="entry name" value="DUF2007"/>
</dbReference>
<gene>
    <name evidence="2" type="ORF">NVS89_08030</name>
</gene>
<dbReference type="EMBL" id="JANTHZ010000002">
    <property type="protein sequence ID" value="MCS0495043.1"/>
    <property type="molecule type" value="Genomic_DNA"/>
</dbReference>
<dbReference type="Pfam" id="PF09413">
    <property type="entry name" value="DUF2007"/>
    <property type="match status" value="1"/>
</dbReference>
<evidence type="ECO:0000313" key="2">
    <source>
        <dbReference type="EMBL" id="MCS0495043.1"/>
    </source>
</evidence>
<keyword evidence="3" id="KW-1185">Reference proteome</keyword>
<feature type="domain" description="DUF2007" evidence="1">
    <location>
        <begin position="1"/>
        <end position="66"/>
    </location>
</feature>
<dbReference type="Gene3D" id="3.30.70.790">
    <property type="entry name" value="UreE, C-terminal domain"/>
    <property type="match status" value="1"/>
</dbReference>
<proteinExistence type="predicted"/>
<comment type="caution">
    <text evidence="2">The sequence shown here is derived from an EMBL/GenBank/DDBJ whole genome shotgun (WGS) entry which is preliminary data.</text>
</comment>
<evidence type="ECO:0000313" key="3">
    <source>
        <dbReference type="Proteomes" id="UP001151088"/>
    </source>
</evidence>
<organism evidence="2 3">
    <name type="scientific">Ancylobacter mangrovi</name>
    <dbReference type="NCBI Taxonomy" id="2972472"/>
    <lineage>
        <taxon>Bacteria</taxon>
        <taxon>Pseudomonadati</taxon>
        <taxon>Pseudomonadota</taxon>
        <taxon>Alphaproteobacteria</taxon>
        <taxon>Hyphomicrobiales</taxon>
        <taxon>Xanthobacteraceae</taxon>
        <taxon>Ancylobacter</taxon>
    </lineage>
</organism>
<evidence type="ECO:0000259" key="1">
    <source>
        <dbReference type="Pfam" id="PF09413"/>
    </source>
</evidence>
<dbReference type="InterPro" id="IPR011322">
    <property type="entry name" value="N-reg_PII-like_a/b"/>
</dbReference>